<evidence type="ECO:0000259" key="2">
    <source>
        <dbReference type="Pfam" id="PF03358"/>
    </source>
</evidence>
<dbReference type="InterPro" id="IPR005025">
    <property type="entry name" value="FMN_Rdtase-like_dom"/>
</dbReference>
<dbReference type="PANTHER" id="PTHR30543:SF21">
    <property type="entry name" value="NAD(P)H-DEPENDENT FMN REDUCTASE LOT6"/>
    <property type="match status" value="1"/>
</dbReference>
<keyword evidence="5" id="KW-1185">Reference proteome</keyword>
<feature type="domain" description="NADPH-dependent FMN reductase-like" evidence="2">
    <location>
        <begin position="1"/>
        <end position="144"/>
    </location>
</feature>
<organism evidence="3 5">
    <name type="scientific">Listeria booriae</name>
    <dbReference type="NCBI Taxonomy" id="1552123"/>
    <lineage>
        <taxon>Bacteria</taxon>
        <taxon>Bacillati</taxon>
        <taxon>Bacillota</taxon>
        <taxon>Bacilli</taxon>
        <taxon>Bacillales</taxon>
        <taxon>Listeriaceae</taxon>
        <taxon>Listeria</taxon>
    </lineage>
</organism>
<dbReference type="Gene3D" id="3.40.50.360">
    <property type="match status" value="1"/>
</dbReference>
<dbReference type="SUPFAM" id="SSF52218">
    <property type="entry name" value="Flavoproteins"/>
    <property type="match status" value="1"/>
</dbReference>
<sequence length="177" mass="19631">MKVAILVGSLRENSYNKTLATFIQKRYAKDIDGELLDLNLPLYNEDLESDLPADVVAFKKEVHDADAVLFVTPEYNHSISGVLKNAIDWASRITPDLKEKPGFIVGASMGGLGTVRAQMHLRQILDTMGMRILPANEVFISAAHTKFDEKGDLIDEGTVAFLDSVVANFVAFYERNK</sequence>
<evidence type="ECO:0000256" key="1">
    <source>
        <dbReference type="ARBA" id="ARBA00009428"/>
    </source>
</evidence>
<accession>A0A099W4T5</accession>
<gene>
    <name evidence="3" type="ORF">EP57_12040</name>
    <name evidence="4" type="ORF">HBP98_01680</name>
</gene>
<dbReference type="InterPro" id="IPR050712">
    <property type="entry name" value="NAD(P)H-dep_reductase"/>
</dbReference>
<dbReference type="OrthoDB" id="9812295at2"/>
<dbReference type="GO" id="GO:0016491">
    <property type="term" value="F:oxidoreductase activity"/>
    <property type="evidence" value="ECO:0007669"/>
    <property type="project" value="InterPro"/>
</dbReference>
<dbReference type="EMBL" id="JNFA01000025">
    <property type="protein sequence ID" value="KGL39786.1"/>
    <property type="molecule type" value="Genomic_DNA"/>
</dbReference>
<dbReference type="GeneID" id="58718083"/>
<dbReference type="Pfam" id="PF03358">
    <property type="entry name" value="FMN_red"/>
    <property type="match status" value="1"/>
</dbReference>
<proteinExistence type="inferred from homology"/>
<name>A0A099W4T5_9LIST</name>
<dbReference type="GO" id="GO:0005829">
    <property type="term" value="C:cytosol"/>
    <property type="evidence" value="ECO:0007669"/>
    <property type="project" value="TreeGrafter"/>
</dbReference>
<evidence type="ECO:0000313" key="5">
    <source>
        <dbReference type="Proteomes" id="UP000029844"/>
    </source>
</evidence>
<dbReference type="PANTHER" id="PTHR30543">
    <property type="entry name" value="CHROMATE REDUCTASE"/>
    <property type="match status" value="1"/>
</dbReference>
<evidence type="ECO:0000313" key="6">
    <source>
        <dbReference type="Proteomes" id="UP000546244"/>
    </source>
</evidence>
<reference evidence="4 6" key="2">
    <citation type="submission" date="2020-03" db="EMBL/GenBank/DDBJ databases">
        <title>Soil Listeria distribution.</title>
        <authorList>
            <person name="Liao J."/>
            <person name="Wiedmann M."/>
        </authorList>
    </citation>
    <scope>NUCLEOTIDE SEQUENCE [LARGE SCALE GENOMIC DNA]</scope>
    <source>
        <strain evidence="4 6">FSL L7-1850</strain>
    </source>
</reference>
<dbReference type="Proteomes" id="UP000029844">
    <property type="component" value="Unassembled WGS sequence"/>
</dbReference>
<comment type="caution">
    <text evidence="3">The sequence shown here is derived from an EMBL/GenBank/DDBJ whole genome shotgun (WGS) entry which is preliminary data.</text>
</comment>
<dbReference type="STRING" id="1552123.EP57_12040"/>
<dbReference type="EMBL" id="JAARMV010000001">
    <property type="protein sequence ID" value="MBC2370706.1"/>
    <property type="molecule type" value="Genomic_DNA"/>
</dbReference>
<dbReference type="Proteomes" id="UP000546244">
    <property type="component" value="Unassembled WGS sequence"/>
</dbReference>
<reference evidence="3 5" key="1">
    <citation type="submission" date="2014-05" db="EMBL/GenBank/DDBJ databases">
        <title>Novel Listeriaceae from food processing environments.</title>
        <authorList>
            <person name="den Bakker H.C."/>
        </authorList>
    </citation>
    <scope>NUCLEOTIDE SEQUENCE [LARGE SCALE GENOMIC DNA]</scope>
    <source>
        <strain evidence="3 5">FSL A5-0281</strain>
    </source>
</reference>
<evidence type="ECO:0000313" key="4">
    <source>
        <dbReference type="EMBL" id="MBC2370706.1"/>
    </source>
</evidence>
<dbReference type="RefSeq" id="WP_036086991.1">
    <property type="nucleotide sequence ID" value="NZ_CBCSHQ010000018.1"/>
</dbReference>
<dbReference type="InterPro" id="IPR029039">
    <property type="entry name" value="Flavoprotein-like_sf"/>
</dbReference>
<dbReference type="eggNOG" id="COG0431">
    <property type="taxonomic scope" value="Bacteria"/>
</dbReference>
<evidence type="ECO:0000313" key="3">
    <source>
        <dbReference type="EMBL" id="KGL39786.1"/>
    </source>
</evidence>
<comment type="similarity">
    <text evidence="1">Belongs to the azoreductase type 2 family.</text>
</comment>
<dbReference type="AlphaFoldDB" id="A0A099W4T5"/>
<protein>
    <submittedName>
        <fullName evidence="4">NAD(P)H-dependent oxidoreductase</fullName>
    </submittedName>
</protein>
<dbReference type="GO" id="GO:0010181">
    <property type="term" value="F:FMN binding"/>
    <property type="evidence" value="ECO:0007669"/>
    <property type="project" value="TreeGrafter"/>
</dbReference>